<gene>
    <name evidence="3" type="ORF">SAMN05216207_11162</name>
</gene>
<evidence type="ECO:0000256" key="1">
    <source>
        <dbReference type="SAM" id="MobiDB-lite"/>
    </source>
</evidence>
<dbReference type="AlphaFoldDB" id="A0A1I5IPN9"/>
<feature type="region of interest" description="Disordered" evidence="1">
    <location>
        <begin position="255"/>
        <end position="333"/>
    </location>
</feature>
<dbReference type="RefSeq" id="WP_093357514.1">
    <property type="nucleotide sequence ID" value="NZ_FOUY01000116.1"/>
</dbReference>
<dbReference type="InterPro" id="IPR051790">
    <property type="entry name" value="Cytochrome_c-biogenesis_DsbD"/>
</dbReference>
<organism evidence="3 4">
    <name type="scientific">Pseudonocardia ammonioxydans</name>
    <dbReference type="NCBI Taxonomy" id="260086"/>
    <lineage>
        <taxon>Bacteria</taxon>
        <taxon>Bacillati</taxon>
        <taxon>Actinomycetota</taxon>
        <taxon>Actinomycetes</taxon>
        <taxon>Pseudonocardiales</taxon>
        <taxon>Pseudonocardiaceae</taxon>
        <taxon>Pseudonocardia</taxon>
    </lineage>
</organism>
<sequence>MLPTIDACTHALRTSPSPTSPWRTRRATTDRVRRPQCAGHRIRQRHRGPARWAVRDLGTVSTYALGAVYGLACCCSGPLLGSILTVAAVGSDPGYGAALLGAYAAGLAAPPFVLALLWDHLRLSRKPWLRGREVRIGPLQHPSTSLISGLLIIEIGLLYLLSDDTAGLVAPTAVDQQPTPRRPSATISAGCVRRDGPAGERADRPGRDGSATAAARLLRRRDTRAPDGERESDDARRHRAVVFAALVVPRLPVDREGARRGGGAEVAVEERDGARDLPVSSSHAVCEVRSTHASARARRPGDRGVGRRRPPGSTRPPTTIHTLGVPTSEQPGHPWARVARPLSIHFSRPVGGAQAPTVAAPIRPALGARCLLIGCRVHLSTSRR</sequence>
<feature type="compositionally biased region" description="Basic and acidic residues" evidence="1">
    <location>
        <begin position="192"/>
        <end position="207"/>
    </location>
</feature>
<keyword evidence="2 3" id="KW-0812">Transmembrane</keyword>
<dbReference type="Proteomes" id="UP000199614">
    <property type="component" value="Unassembled WGS sequence"/>
</dbReference>
<keyword evidence="2" id="KW-0472">Membrane</keyword>
<keyword evidence="4" id="KW-1185">Reference proteome</keyword>
<accession>A0A1I5IPN9</accession>
<feature type="transmembrane region" description="Helical" evidence="2">
    <location>
        <begin position="63"/>
        <end position="89"/>
    </location>
</feature>
<feature type="region of interest" description="Disordered" evidence="1">
    <location>
        <begin position="172"/>
        <end position="210"/>
    </location>
</feature>
<dbReference type="PANTHER" id="PTHR31272:SF4">
    <property type="entry name" value="CYTOCHROME C-TYPE BIOGENESIS PROTEIN HI_1454-RELATED"/>
    <property type="match status" value="1"/>
</dbReference>
<name>A0A1I5IPN9_PSUAM</name>
<proteinExistence type="predicted"/>
<feature type="compositionally biased region" description="Polar residues" evidence="1">
    <location>
        <begin position="319"/>
        <end position="330"/>
    </location>
</feature>
<keyword evidence="2" id="KW-1133">Transmembrane helix</keyword>
<protein>
    <submittedName>
        <fullName evidence="3">Cytochrome C biogenesis protein transmembrane region</fullName>
    </submittedName>
</protein>
<evidence type="ECO:0000313" key="4">
    <source>
        <dbReference type="Proteomes" id="UP000199614"/>
    </source>
</evidence>
<dbReference type="STRING" id="260086.SAMN05216207_11162"/>
<evidence type="ECO:0000313" key="3">
    <source>
        <dbReference type="EMBL" id="SFO62176.1"/>
    </source>
</evidence>
<dbReference type="OrthoDB" id="4332145at2"/>
<feature type="transmembrane region" description="Helical" evidence="2">
    <location>
        <begin position="95"/>
        <end position="118"/>
    </location>
</feature>
<evidence type="ECO:0000256" key="2">
    <source>
        <dbReference type="SAM" id="Phobius"/>
    </source>
</evidence>
<dbReference type="PANTHER" id="PTHR31272">
    <property type="entry name" value="CYTOCHROME C-TYPE BIOGENESIS PROTEIN HI_1454-RELATED"/>
    <property type="match status" value="1"/>
</dbReference>
<feature type="transmembrane region" description="Helical" evidence="2">
    <location>
        <begin position="139"/>
        <end position="161"/>
    </location>
</feature>
<dbReference type="EMBL" id="FOUY01000116">
    <property type="protein sequence ID" value="SFO62176.1"/>
    <property type="molecule type" value="Genomic_DNA"/>
</dbReference>
<reference evidence="3 4" key="1">
    <citation type="submission" date="2016-10" db="EMBL/GenBank/DDBJ databases">
        <authorList>
            <person name="de Groot N.N."/>
        </authorList>
    </citation>
    <scope>NUCLEOTIDE SEQUENCE [LARGE SCALE GENOMIC DNA]</scope>
    <source>
        <strain evidence="3 4">CGMCC 4.1877</strain>
    </source>
</reference>